<protein>
    <submittedName>
        <fullName evidence="1">Uncharacterized protein</fullName>
    </submittedName>
</protein>
<organism evidence="1 2">
    <name type="scientific">Pseudanabaena frigida</name>
    <dbReference type="NCBI Taxonomy" id="945775"/>
    <lineage>
        <taxon>Bacteria</taxon>
        <taxon>Bacillati</taxon>
        <taxon>Cyanobacteriota</taxon>
        <taxon>Cyanophyceae</taxon>
        <taxon>Pseudanabaenales</taxon>
        <taxon>Pseudanabaenaceae</taxon>
        <taxon>Pseudanabaena</taxon>
    </lineage>
</organism>
<dbReference type="Proteomes" id="UP000249467">
    <property type="component" value="Unassembled WGS sequence"/>
</dbReference>
<dbReference type="EMBL" id="QBML01000016">
    <property type="protein sequence ID" value="PZO39840.1"/>
    <property type="molecule type" value="Genomic_DNA"/>
</dbReference>
<gene>
    <name evidence="1" type="ORF">DCF19_13185</name>
</gene>
<reference evidence="1 2" key="1">
    <citation type="submission" date="2018-04" db="EMBL/GenBank/DDBJ databases">
        <authorList>
            <person name="Go L.Y."/>
            <person name="Mitchell J.A."/>
        </authorList>
    </citation>
    <scope>NUCLEOTIDE SEQUENCE [LARGE SCALE GENOMIC DNA]</scope>
    <source>
        <strain evidence="1">ULC066bin1</strain>
    </source>
</reference>
<accession>A0A2W4W651</accession>
<name>A0A2W4W651_9CYAN</name>
<comment type="caution">
    <text evidence="1">The sequence shown here is derived from an EMBL/GenBank/DDBJ whole genome shotgun (WGS) entry which is preliminary data.</text>
</comment>
<reference evidence="1 2" key="2">
    <citation type="submission" date="2018-06" db="EMBL/GenBank/DDBJ databases">
        <title>Metagenomic assembly of (sub)arctic Cyanobacteria and their associated microbiome from non-axenic cultures.</title>
        <authorList>
            <person name="Baurain D."/>
        </authorList>
    </citation>
    <scope>NUCLEOTIDE SEQUENCE [LARGE SCALE GENOMIC DNA]</scope>
    <source>
        <strain evidence="1">ULC066bin1</strain>
    </source>
</reference>
<evidence type="ECO:0000313" key="1">
    <source>
        <dbReference type="EMBL" id="PZO39840.1"/>
    </source>
</evidence>
<proteinExistence type="predicted"/>
<evidence type="ECO:0000313" key="2">
    <source>
        <dbReference type="Proteomes" id="UP000249467"/>
    </source>
</evidence>
<sequence length="88" mass="9813">MLDFAQHLLVSADLSAINISTIDLARNFHLNLTDLHSHINMDLLAQQFKQDVMGDIGKGWENFVKSGQIWALIIGAVVGYLFRSITNS</sequence>
<dbReference type="AlphaFoldDB" id="A0A2W4W651"/>